<dbReference type="InterPro" id="IPR012677">
    <property type="entry name" value="Nucleotide-bd_a/b_plait_sf"/>
</dbReference>
<dbReference type="SUPFAM" id="SSF54928">
    <property type="entry name" value="RNA-binding domain, RBD"/>
    <property type="match status" value="1"/>
</dbReference>
<evidence type="ECO:0000313" key="6">
    <source>
        <dbReference type="Proteomes" id="UP001415857"/>
    </source>
</evidence>
<dbReference type="EMBL" id="JBBPBK010000013">
    <property type="protein sequence ID" value="KAK9272742.1"/>
    <property type="molecule type" value="Genomic_DNA"/>
</dbReference>
<sequence length="266" mass="29923">MASREKWESLYTVFVDNLPDEMDAPWLRNIFSWCGVVKDSFILNKRRSNSNSRFGFIRYETIREARAAAKELNGVFCLYSKLFVKLADYGWNRSKMRLAKKGHFGCASNRSLDYAIASKPLVVNGPKGIADKRTFAEVVAGAKARPGGDHIIEGAASNDDIICADLVDEKWLDCCLVGEVEHMEDFLLLEDQLLKDGGVDFFLRPLGGKKVLIVFQDANSKKFFASKSQCGLHKLFARLENWVPSIVNLGRLVWVSIVGVLLHAWN</sequence>
<feature type="domain" description="RRM" evidence="4">
    <location>
        <begin position="11"/>
        <end position="89"/>
    </location>
</feature>
<dbReference type="GO" id="GO:0003723">
    <property type="term" value="F:RNA binding"/>
    <property type="evidence" value="ECO:0007669"/>
    <property type="project" value="UniProtKB-UniRule"/>
</dbReference>
<evidence type="ECO:0000256" key="1">
    <source>
        <dbReference type="ARBA" id="ARBA00022737"/>
    </source>
</evidence>
<dbReference type="CDD" id="cd00590">
    <property type="entry name" value="RRM_SF"/>
    <property type="match status" value="1"/>
</dbReference>
<gene>
    <name evidence="5" type="ORF">L1049_003119</name>
</gene>
<protein>
    <recommendedName>
        <fullName evidence="4">RRM domain-containing protein</fullName>
    </recommendedName>
</protein>
<evidence type="ECO:0000256" key="2">
    <source>
        <dbReference type="ARBA" id="ARBA00022884"/>
    </source>
</evidence>
<dbReference type="InterPro" id="IPR035979">
    <property type="entry name" value="RBD_domain_sf"/>
</dbReference>
<dbReference type="PANTHER" id="PTHR24012">
    <property type="entry name" value="RNA BINDING PROTEIN"/>
    <property type="match status" value="1"/>
</dbReference>
<keyword evidence="2 3" id="KW-0694">RNA-binding</keyword>
<organism evidence="5 6">
    <name type="scientific">Liquidambar formosana</name>
    <name type="common">Formosan gum</name>
    <dbReference type="NCBI Taxonomy" id="63359"/>
    <lineage>
        <taxon>Eukaryota</taxon>
        <taxon>Viridiplantae</taxon>
        <taxon>Streptophyta</taxon>
        <taxon>Embryophyta</taxon>
        <taxon>Tracheophyta</taxon>
        <taxon>Spermatophyta</taxon>
        <taxon>Magnoliopsida</taxon>
        <taxon>eudicotyledons</taxon>
        <taxon>Gunneridae</taxon>
        <taxon>Pentapetalae</taxon>
        <taxon>Saxifragales</taxon>
        <taxon>Altingiaceae</taxon>
        <taxon>Liquidambar</taxon>
    </lineage>
</organism>
<dbReference type="Pfam" id="PF00076">
    <property type="entry name" value="RRM_1"/>
    <property type="match status" value="1"/>
</dbReference>
<keyword evidence="1" id="KW-0677">Repeat</keyword>
<proteinExistence type="predicted"/>
<accession>A0AAP0R797</accession>
<comment type="caution">
    <text evidence="5">The sequence shown here is derived from an EMBL/GenBank/DDBJ whole genome shotgun (WGS) entry which is preliminary data.</text>
</comment>
<evidence type="ECO:0000313" key="5">
    <source>
        <dbReference type="EMBL" id="KAK9272742.1"/>
    </source>
</evidence>
<dbReference type="Gene3D" id="3.30.70.330">
    <property type="match status" value="1"/>
</dbReference>
<dbReference type="AlphaFoldDB" id="A0AAP0R797"/>
<reference evidence="5 6" key="1">
    <citation type="journal article" date="2024" name="Plant J.">
        <title>Genome sequences and population genomics reveal climatic adaptation and genomic divergence between two closely related sweetgum species.</title>
        <authorList>
            <person name="Xu W.Q."/>
            <person name="Ren C.Q."/>
            <person name="Zhang X.Y."/>
            <person name="Comes H.P."/>
            <person name="Liu X.H."/>
            <person name="Li Y.G."/>
            <person name="Kettle C.J."/>
            <person name="Jalonen R."/>
            <person name="Gaisberger H."/>
            <person name="Ma Y.Z."/>
            <person name="Qiu Y.X."/>
        </authorList>
    </citation>
    <scope>NUCLEOTIDE SEQUENCE [LARGE SCALE GENOMIC DNA]</scope>
    <source>
        <strain evidence="5">Hangzhou</strain>
    </source>
</reference>
<dbReference type="Proteomes" id="UP001415857">
    <property type="component" value="Unassembled WGS sequence"/>
</dbReference>
<dbReference type="PROSITE" id="PS50102">
    <property type="entry name" value="RRM"/>
    <property type="match status" value="1"/>
</dbReference>
<dbReference type="SMART" id="SM00360">
    <property type="entry name" value="RRM"/>
    <property type="match status" value="1"/>
</dbReference>
<dbReference type="InterPro" id="IPR000504">
    <property type="entry name" value="RRM_dom"/>
</dbReference>
<name>A0AAP0R797_LIQFO</name>
<evidence type="ECO:0000256" key="3">
    <source>
        <dbReference type="PROSITE-ProRule" id="PRU00176"/>
    </source>
</evidence>
<evidence type="ECO:0000259" key="4">
    <source>
        <dbReference type="PROSITE" id="PS50102"/>
    </source>
</evidence>
<keyword evidence="6" id="KW-1185">Reference proteome</keyword>